<dbReference type="OrthoDB" id="1022638at2759"/>
<proteinExistence type="predicted"/>
<dbReference type="SMART" id="SM00225">
    <property type="entry name" value="BTB"/>
    <property type="match status" value="1"/>
</dbReference>
<evidence type="ECO:0000259" key="2">
    <source>
        <dbReference type="PROSITE" id="PS50097"/>
    </source>
</evidence>
<dbReference type="Gene3D" id="3.30.710.10">
    <property type="entry name" value="Potassium Channel Kv1.1, Chain A"/>
    <property type="match status" value="1"/>
</dbReference>
<dbReference type="PANTHER" id="PTHR47843">
    <property type="entry name" value="BTB DOMAIN-CONTAINING PROTEIN-RELATED"/>
    <property type="match status" value="1"/>
</dbReference>
<evidence type="ECO:0000313" key="3">
    <source>
        <dbReference type="EMBL" id="KAF2098275.1"/>
    </source>
</evidence>
<keyword evidence="4" id="KW-1185">Reference proteome</keyword>
<dbReference type="PANTHER" id="PTHR47843:SF3">
    <property type="entry name" value="BTB DOMAIN-CONTAINING PROTEIN"/>
    <property type="match status" value="1"/>
</dbReference>
<feature type="region of interest" description="Disordered" evidence="1">
    <location>
        <begin position="495"/>
        <end position="530"/>
    </location>
</feature>
<comment type="caution">
    <text evidence="3">The sequence shown here is derived from an EMBL/GenBank/DDBJ whole genome shotgun (WGS) entry which is preliminary data.</text>
</comment>
<feature type="domain" description="BTB" evidence="2">
    <location>
        <begin position="273"/>
        <end position="342"/>
    </location>
</feature>
<dbReference type="PROSITE" id="PS50097">
    <property type="entry name" value="BTB"/>
    <property type="match status" value="1"/>
</dbReference>
<accession>A0A9P4M5V6</accession>
<dbReference type="InterPro" id="IPR011333">
    <property type="entry name" value="SKP1/BTB/POZ_sf"/>
</dbReference>
<feature type="region of interest" description="Disordered" evidence="1">
    <location>
        <begin position="595"/>
        <end position="636"/>
    </location>
</feature>
<dbReference type="CDD" id="cd18186">
    <property type="entry name" value="BTB_POZ_ZBTB_KLHL-like"/>
    <property type="match status" value="1"/>
</dbReference>
<name>A0A9P4M5V6_9PEZI</name>
<dbReference type="SUPFAM" id="SSF54695">
    <property type="entry name" value="POZ domain"/>
    <property type="match status" value="1"/>
</dbReference>
<organism evidence="3 4">
    <name type="scientific">Rhizodiscina lignyota</name>
    <dbReference type="NCBI Taxonomy" id="1504668"/>
    <lineage>
        <taxon>Eukaryota</taxon>
        <taxon>Fungi</taxon>
        <taxon>Dikarya</taxon>
        <taxon>Ascomycota</taxon>
        <taxon>Pezizomycotina</taxon>
        <taxon>Dothideomycetes</taxon>
        <taxon>Pleosporomycetidae</taxon>
        <taxon>Aulographales</taxon>
        <taxon>Rhizodiscinaceae</taxon>
        <taxon>Rhizodiscina</taxon>
    </lineage>
</organism>
<reference evidence="3" key="1">
    <citation type="journal article" date="2020" name="Stud. Mycol.">
        <title>101 Dothideomycetes genomes: a test case for predicting lifestyles and emergence of pathogens.</title>
        <authorList>
            <person name="Haridas S."/>
            <person name="Albert R."/>
            <person name="Binder M."/>
            <person name="Bloem J."/>
            <person name="Labutti K."/>
            <person name="Salamov A."/>
            <person name="Andreopoulos B."/>
            <person name="Baker S."/>
            <person name="Barry K."/>
            <person name="Bills G."/>
            <person name="Bluhm B."/>
            <person name="Cannon C."/>
            <person name="Castanera R."/>
            <person name="Culley D."/>
            <person name="Daum C."/>
            <person name="Ezra D."/>
            <person name="Gonzalez J."/>
            <person name="Henrissat B."/>
            <person name="Kuo A."/>
            <person name="Liang C."/>
            <person name="Lipzen A."/>
            <person name="Lutzoni F."/>
            <person name="Magnuson J."/>
            <person name="Mondo S."/>
            <person name="Nolan M."/>
            <person name="Ohm R."/>
            <person name="Pangilinan J."/>
            <person name="Park H.-J."/>
            <person name="Ramirez L."/>
            <person name="Alfaro M."/>
            <person name="Sun H."/>
            <person name="Tritt A."/>
            <person name="Yoshinaga Y."/>
            <person name="Zwiers L.-H."/>
            <person name="Turgeon B."/>
            <person name="Goodwin S."/>
            <person name="Spatafora J."/>
            <person name="Crous P."/>
            <person name="Grigoriev I."/>
        </authorList>
    </citation>
    <scope>NUCLEOTIDE SEQUENCE</scope>
    <source>
        <strain evidence="3">CBS 133067</strain>
    </source>
</reference>
<dbReference type="Pfam" id="PF00651">
    <property type="entry name" value="BTB"/>
    <property type="match status" value="1"/>
</dbReference>
<dbReference type="AlphaFoldDB" id="A0A9P4M5V6"/>
<dbReference type="EMBL" id="ML978127">
    <property type="protein sequence ID" value="KAF2098275.1"/>
    <property type="molecule type" value="Genomic_DNA"/>
</dbReference>
<feature type="region of interest" description="Disordered" evidence="1">
    <location>
        <begin position="676"/>
        <end position="704"/>
    </location>
</feature>
<sequence length="704" mass="78406">MAPVTHEVISCGFATLVVGPDNIVLYAYVRLLCDASPFFAKPLQPIDNERKVFLLPDDEVPIVSAFVRWLYDPYMPEILGSGSQGILSWVKLWVFAEKVEAVKLQNQIVDYFIYNWTITRTLNPLNGDIISWLYRHTKKDCILRRLVIDMAWCHMRDNADPNFTDERVAAFPREFVNELCASPLRSKSFVMSDTFAARKSALSTSDIYHVKSQVARTPDGKQHGREPEQWKTMGVGIVSSEFWRGTPRFDCFTSVSISVILICRRSDLVFIGELATIVVGLTKDHFHVHAELLIAHSPFFKKALRNDSTEGKITTVELPDHLPATFAAICKWLYSDKIDLDPETFTFAHIAHLWVLADKLQIPKLQNDAMRLAPLRYARLQHSNLRTTNIDWVYTHTVPGSPLRRVVVDLTIAKAAAIVIRQVPQYCREYVDELCQEFLARLEGQQQRATMEQEPGFSLLGYTLARWPESLDGTTKTADVVTGPNGKLRYVVRGRANDAGSGPPSIVGRDEEEEEEEVEERPEWFMGDHNPAGFRRPGFQGGPARVGVPGGAERYAYHLPAEAKGGGRPKYKGSPAVPRAQEALGQAAASNHMDTNNYLQRSDGGPGLGDGGDMFEASQFPSNREPPAHKAIGGVYGENSYGEDSYGDVAARRSRYGPQVGTHAMYGDVVSGRDALGGGPHAGYGNMESTLSRRDFAYPHNMPS</sequence>
<dbReference type="Proteomes" id="UP000799772">
    <property type="component" value="Unassembled WGS sequence"/>
</dbReference>
<feature type="compositionally biased region" description="Acidic residues" evidence="1">
    <location>
        <begin position="510"/>
        <end position="520"/>
    </location>
</feature>
<evidence type="ECO:0000313" key="4">
    <source>
        <dbReference type="Proteomes" id="UP000799772"/>
    </source>
</evidence>
<evidence type="ECO:0000256" key="1">
    <source>
        <dbReference type="SAM" id="MobiDB-lite"/>
    </source>
</evidence>
<protein>
    <recommendedName>
        <fullName evidence="2">BTB domain-containing protein</fullName>
    </recommendedName>
</protein>
<gene>
    <name evidence="3" type="ORF">NA57DRAFT_57434</name>
</gene>
<dbReference type="InterPro" id="IPR000210">
    <property type="entry name" value="BTB/POZ_dom"/>
</dbReference>